<keyword evidence="3" id="KW-1133">Transmembrane helix</keyword>
<feature type="compositionally biased region" description="Basic and acidic residues" evidence="2">
    <location>
        <begin position="509"/>
        <end position="520"/>
    </location>
</feature>
<organism evidence="5 6">
    <name type="scientific">Batillaria attramentaria</name>
    <dbReference type="NCBI Taxonomy" id="370345"/>
    <lineage>
        <taxon>Eukaryota</taxon>
        <taxon>Metazoa</taxon>
        <taxon>Spiralia</taxon>
        <taxon>Lophotrochozoa</taxon>
        <taxon>Mollusca</taxon>
        <taxon>Gastropoda</taxon>
        <taxon>Caenogastropoda</taxon>
        <taxon>Sorbeoconcha</taxon>
        <taxon>Cerithioidea</taxon>
        <taxon>Batillariidae</taxon>
        <taxon>Batillaria</taxon>
    </lineage>
</organism>
<dbReference type="Proteomes" id="UP001519460">
    <property type="component" value="Unassembled WGS sequence"/>
</dbReference>
<gene>
    <name evidence="5" type="ORF">BaRGS_00005296</name>
</gene>
<dbReference type="AlphaFoldDB" id="A0ABD0LUP9"/>
<name>A0ABD0LUP9_9CAEN</name>
<evidence type="ECO:0000259" key="4">
    <source>
        <dbReference type="PROSITE" id="PS01248"/>
    </source>
</evidence>
<keyword evidence="3" id="KW-0472">Membrane</keyword>
<keyword evidence="1" id="KW-0245">EGF-like domain</keyword>
<dbReference type="Pfam" id="PF00053">
    <property type="entry name" value="EGF_laminin"/>
    <property type="match status" value="1"/>
</dbReference>
<evidence type="ECO:0000256" key="3">
    <source>
        <dbReference type="SAM" id="Phobius"/>
    </source>
</evidence>
<proteinExistence type="predicted"/>
<evidence type="ECO:0000313" key="6">
    <source>
        <dbReference type="Proteomes" id="UP001519460"/>
    </source>
</evidence>
<dbReference type="InterPro" id="IPR009030">
    <property type="entry name" value="Growth_fac_rcpt_cys_sf"/>
</dbReference>
<evidence type="ECO:0000256" key="2">
    <source>
        <dbReference type="SAM" id="MobiDB-lite"/>
    </source>
</evidence>
<dbReference type="InterPro" id="IPR002049">
    <property type="entry name" value="LE_dom"/>
</dbReference>
<feature type="region of interest" description="Disordered" evidence="2">
    <location>
        <begin position="509"/>
        <end position="539"/>
    </location>
</feature>
<feature type="region of interest" description="Disordered" evidence="2">
    <location>
        <begin position="562"/>
        <end position="585"/>
    </location>
</feature>
<dbReference type="InterPro" id="IPR042635">
    <property type="entry name" value="MEGF10/SREC1/2-like"/>
</dbReference>
<dbReference type="PROSITE" id="PS01248">
    <property type="entry name" value="EGF_LAM_1"/>
    <property type="match status" value="1"/>
</dbReference>
<dbReference type="InterPro" id="IPR000742">
    <property type="entry name" value="EGF"/>
</dbReference>
<reference evidence="5 6" key="1">
    <citation type="journal article" date="2023" name="Sci. Data">
        <title>Genome assembly of the Korean intertidal mud-creeper Batillaria attramentaria.</title>
        <authorList>
            <person name="Patra A.K."/>
            <person name="Ho P.T."/>
            <person name="Jun S."/>
            <person name="Lee S.J."/>
            <person name="Kim Y."/>
            <person name="Won Y.J."/>
        </authorList>
    </citation>
    <scope>NUCLEOTIDE SEQUENCE [LARGE SCALE GENOMIC DNA]</scope>
    <source>
        <strain evidence="5">Wonlab-2016</strain>
    </source>
</reference>
<feature type="domain" description="Laminin EGF-like" evidence="4">
    <location>
        <begin position="206"/>
        <end position="238"/>
    </location>
</feature>
<sequence>MFSLGNSELLTLNTFDFAGYRTIECFLRTYIVLTVPAGISECAAGYWGPGCGRTCSSNCVGKSGTTFCYQDTGDCYEDQPSVIPSTITVDGTQCYRYDRQFVYTRTPTVSCATTLYGQVVSINRDHRDQDCRMFLCEFQVWVCSPGYYGDKCDVRCINSHCLYCDQENGTDCYEYCPAGQYGNDCSLQCRATSCKNGQCDVVTGLCTQCDGNYGGSHCTDCARGFYGGTCDQNCSPGCPNSECDQQTGHCQPCNSNYWGDRCDKQCPSGCQTSQCHQQTGHCQPCNSSYWGDRCDKQCPSGCLTSQCDQQTGRCSSCENGYWGDKCDQQCSTGCQNSQCDQQTGYCQSCRSGYWGDFCNETCLSSRCKNNQCNQADGLCLECRAPFFELPYCECQDGYYYNDTYCIKCPVQCYNTPCNKTTGHCDSCPPGRRGDTCSEVKSCGACLSGAACNTVTGECSGGCASGFVESARDGMVGPIVGAIIGGMVFLGISIMVAACWIRRRHKLSTKDRSDGNTDVELKSANFPEACADEPKQSDANTDEAAYSEIMDTPNVALVDVTQKDDDDTSESGHYYSPLDGPRGERSVYTKPVFKDVPAASDNQDYANAEVSQSQVYVNTSVRDNSP</sequence>
<evidence type="ECO:0000313" key="5">
    <source>
        <dbReference type="EMBL" id="KAK7503375.1"/>
    </source>
</evidence>
<keyword evidence="3" id="KW-0812">Transmembrane</keyword>
<dbReference type="SUPFAM" id="SSF57184">
    <property type="entry name" value="Growth factor receptor domain"/>
    <property type="match status" value="1"/>
</dbReference>
<dbReference type="Gene3D" id="2.170.300.10">
    <property type="entry name" value="Tie2 ligand-binding domain superfamily"/>
    <property type="match status" value="1"/>
</dbReference>
<accession>A0ABD0LUP9</accession>
<dbReference type="EMBL" id="JACVVK020000020">
    <property type="protein sequence ID" value="KAK7503375.1"/>
    <property type="molecule type" value="Genomic_DNA"/>
</dbReference>
<keyword evidence="6" id="KW-1185">Reference proteome</keyword>
<dbReference type="PANTHER" id="PTHR24043:SF5">
    <property type="entry name" value="SCAVENGER RECEPTOR CLASS F MEMBER 2"/>
    <property type="match status" value="1"/>
</dbReference>
<evidence type="ECO:0000256" key="1">
    <source>
        <dbReference type="ARBA" id="ARBA00022536"/>
    </source>
</evidence>
<protein>
    <recommendedName>
        <fullName evidence="4">Laminin EGF-like domain-containing protein</fullName>
    </recommendedName>
</protein>
<comment type="caution">
    <text evidence="5">The sequence shown here is derived from an EMBL/GenBank/DDBJ whole genome shotgun (WGS) entry which is preliminary data.</text>
</comment>
<feature type="transmembrane region" description="Helical" evidence="3">
    <location>
        <begin position="478"/>
        <end position="500"/>
    </location>
</feature>
<dbReference type="SMART" id="SM00181">
    <property type="entry name" value="EGF"/>
    <property type="match status" value="8"/>
</dbReference>
<dbReference type="PANTHER" id="PTHR24043">
    <property type="entry name" value="SCAVENGER RECEPTOR CLASS F"/>
    <property type="match status" value="1"/>
</dbReference>